<keyword evidence="2" id="KW-1185">Reference proteome</keyword>
<name>A0A1J1HRF6_9DIPT</name>
<dbReference type="EMBL" id="CVRI01000020">
    <property type="protein sequence ID" value="CRK90605.1"/>
    <property type="molecule type" value="Genomic_DNA"/>
</dbReference>
<evidence type="ECO:0000313" key="2">
    <source>
        <dbReference type="Proteomes" id="UP000183832"/>
    </source>
</evidence>
<dbReference type="AlphaFoldDB" id="A0A1J1HRF6"/>
<accession>A0A1J1HRF6</accession>
<proteinExistence type="predicted"/>
<evidence type="ECO:0000313" key="1">
    <source>
        <dbReference type="EMBL" id="CRK90605.1"/>
    </source>
</evidence>
<dbReference type="Proteomes" id="UP000183832">
    <property type="component" value="Unassembled WGS sequence"/>
</dbReference>
<organism evidence="1 2">
    <name type="scientific">Clunio marinus</name>
    <dbReference type="NCBI Taxonomy" id="568069"/>
    <lineage>
        <taxon>Eukaryota</taxon>
        <taxon>Metazoa</taxon>
        <taxon>Ecdysozoa</taxon>
        <taxon>Arthropoda</taxon>
        <taxon>Hexapoda</taxon>
        <taxon>Insecta</taxon>
        <taxon>Pterygota</taxon>
        <taxon>Neoptera</taxon>
        <taxon>Endopterygota</taxon>
        <taxon>Diptera</taxon>
        <taxon>Nematocera</taxon>
        <taxon>Chironomoidea</taxon>
        <taxon>Chironomidae</taxon>
        <taxon>Clunio</taxon>
    </lineage>
</organism>
<protein>
    <submittedName>
        <fullName evidence="1">CLUMA_CG004307, isoform A</fullName>
    </submittedName>
</protein>
<reference evidence="1 2" key="1">
    <citation type="submission" date="2015-04" db="EMBL/GenBank/DDBJ databases">
        <authorList>
            <person name="Syromyatnikov M.Y."/>
            <person name="Popov V.N."/>
        </authorList>
    </citation>
    <scope>NUCLEOTIDE SEQUENCE [LARGE SCALE GENOMIC DNA]</scope>
</reference>
<gene>
    <name evidence="1" type="ORF">CLUMA_CG004307</name>
</gene>
<sequence length="62" mass="7740">MKKNLYRFSLLLINSFWTKNWIQLGNELRKTKRRSKEFERKNSNVMSRTMLKFHLYKIPNFD</sequence>